<feature type="transmembrane region" description="Helical" evidence="7">
    <location>
        <begin position="202"/>
        <end position="219"/>
    </location>
</feature>
<reference evidence="8 9" key="1">
    <citation type="submission" date="2018-10" db="EMBL/GenBank/DDBJ databases">
        <title>Relationship between Morphology and Antimicrobial Activity in Streptomyces.</title>
        <authorList>
            <person name="Kang H.J."/>
            <person name="Kim S.B."/>
        </authorList>
    </citation>
    <scope>NUCLEOTIDE SEQUENCE [LARGE SCALE GENOMIC DNA]</scope>
    <source>
        <strain evidence="8 9">BH38</strain>
    </source>
</reference>
<feature type="transmembrane region" description="Helical" evidence="7">
    <location>
        <begin position="123"/>
        <end position="142"/>
    </location>
</feature>
<dbReference type="PANTHER" id="PTHR31885">
    <property type="entry name" value="GH04784P"/>
    <property type="match status" value="1"/>
</dbReference>
<name>A0A387HJJ9_9ACTN</name>
<dbReference type="GO" id="GO:0016020">
    <property type="term" value="C:membrane"/>
    <property type="evidence" value="ECO:0007669"/>
    <property type="project" value="UniProtKB-SubCell"/>
</dbReference>
<protein>
    <recommendedName>
        <fullName evidence="10">Lysoplasmalogenase</fullName>
    </recommendedName>
</protein>
<feature type="transmembrane region" description="Helical" evidence="7">
    <location>
        <begin position="98"/>
        <end position="116"/>
    </location>
</feature>
<evidence type="ECO:0000256" key="5">
    <source>
        <dbReference type="ARBA" id="ARBA00023136"/>
    </source>
</evidence>
<feature type="transmembrane region" description="Helical" evidence="7">
    <location>
        <begin position="172"/>
        <end position="190"/>
    </location>
</feature>
<dbReference type="PANTHER" id="PTHR31885:SF6">
    <property type="entry name" value="GH04784P"/>
    <property type="match status" value="1"/>
</dbReference>
<dbReference type="OrthoDB" id="4227931at2"/>
<accession>A0A387HJJ9</accession>
<feature type="transmembrane region" description="Helical" evidence="7">
    <location>
        <begin position="148"/>
        <end position="165"/>
    </location>
</feature>
<evidence type="ECO:0000313" key="9">
    <source>
        <dbReference type="Proteomes" id="UP000271554"/>
    </source>
</evidence>
<evidence type="ECO:0000256" key="1">
    <source>
        <dbReference type="ARBA" id="ARBA00004141"/>
    </source>
</evidence>
<keyword evidence="3 7" id="KW-0812">Transmembrane</keyword>
<keyword evidence="9" id="KW-1185">Reference proteome</keyword>
<dbReference type="EMBL" id="CP032698">
    <property type="protein sequence ID" value="AYG83699.1"/>
    <property type="molecule type" value="Genomic_DNA"/>
</dbReference>
<evidence type="ECO:0000256" key="4">
    <source>
        <dbReference type="ARBA" id="ARBA00022989"/>
    </source>
</evidence>
<dbReference type="GO" id="GO:0016787">
    <property type="term" value="F:hydrolase activity"/>
    <property type="evidence" value="ECO:0007669"/>
    <property type="project" value="TreeGrafter"/>
</dbReference>
<comment type="subcellular location">
    <subcellularLocation>
        <location evidence="1">Membrane</location>
        <topology evidence="1">Multi-pass membrane protein</topology>
    </subcellularLocation>
</comment>
<sequence>MTRPGALARGTHPGADAPAPPHPGAATPLLAAFALVCLLDLGSLLAHWHPGHLLAKPLLMPLLAGHVYARGGPRLLVAALLCGWGGDVFLLSDADPAFLLGMGCFAAGHVCYLVLFGRGRTHLGLGAAYGVALIATVAALWGDLPGGLRIPVAGYSLLLTGMAYRSSRLGPLVGLGGALFLLSDTLIATGVADWPQPPRPDFWIMLTYLGAQALLAQAYRERPRTTP</sequence>
<evidence type="ECO:0000256" key="7">
    <source>
        <dbReference type="SAM" id="Phobius"/>
    </source>
</evidence>
<keyword evidence="5 7" id="KW-0472">Membrane</keyword>
<comment type="similarity">
    <text evidence="2">Belongs to the TMEM86 family.</text>
</comment>
<feature type="transmembrane region" description="Helical" evidence="7">
    <location>
        <begin position="25"/>
        <end position="46"/>
    </location>
</feature>
<dbReference type="Pfam" id="PF07947">
    <property type="entry name" value="YhhN"/>
    <property type="match status" value="1"/>
</dbReference>
<feature type="region of interest" description="Disordered" evidence="6">
    <location>
        <begin position="1"/>
        <end position="20"/>
    </location>
</feature>
<proteinExistence type="inferred from homology"/>
<evidence type="ECO:0000256" key="6">
    <source>
        <dbReference type="SAM" id="MobiDB-lite"/>
    </source>
</evidence>
<dbReference type="RefSeq" id="WP_120724642.1">
    <property type="nucleotide sequence ID" value="NZ_CP032698.1"/>
</dbReference>
<evidence type="ECO:0008006" key="10">
    <source>
        <dbReference type="Google" id="ProtNLM"/>
    </source>
</evidence>
<evidence type="ECO:0000313" key="8">
    <source>
        <dbReference type="EMBL" id="AYG83699.1"/>
    </source>
</evidence>
<keyword evidence="4 7" id="KW-1133">Transmembrane helix</keyword>
<dbReference type="KEGG" id="shun:DWB77_05897"/>
<dbReference type="AlphaFoldDB" id="A0A387HJJ9"/>
<organism evidence="8 9">
    <name type="scientific">Streptomyces hundungensis</name>
    <dbReference type="NCBI Taxonomy" id="1077946"/>
    <lineage>
        <taxon>Bacteria</taxon>
        <taxon>Bacillati</taxon>
        <taxon>Actinomycetota</taxon>
        <taxon>Actinomycetes</taxon>
        <taxon>Kitasatosporales</taxon>
        <taxon>Streptomycetaceae</taxon>
        <taxon>Streptomyces</taxon>
    </lineage>
</organism>
<gene>
    <name evidence="8" type="ORF">DWB77_05897</name>
</gene>
<dbReference type="InterPro" id="IPR012506">
    <property type="entry name" value="TMEM86B-like"/>
</dbReference>
<evidence type="ECO:0000256" key="2">
    <source>
        <dbReference type="ARBA" id="ARBA00007375"/>
    </source>
</evidence>
<evidence type="ECO:0000256" key="3">
    <source>
        <dbReference type="ARBA" id="ARBA00022692"/>
    </source>
</evidence>
<dbReference type="Proteomes" id="UP000271554">
    <property type="component" value="Chromosome"/>
</dbReference>